<keyword evidence="4" id="KW-0443">Lipid metabolism</keyword>
<feature type="compositionally biased region" description="Low complexity" evidence="6">
    <location>
        <begin position="164"/>
        <end position="184"/>
    </location>
</feature>
<comment type="pathway">
    <text evidence="2">Lipid metabolism.</text>
</comment>
<sequence length="281" mass="31116">MEALASATGIPEPTLRLLTSVLAAYPIALVQRKLLTPTVSPATRNLFNVVSGVGVAFFFCGRDIVHSWITISATWLICRFAQQFLHPKQWWFAQAFSFVFNCAYLLISYYFTASEEYDINWTTPQSVLTLRLIGFAFDFADGAKFKLAAEKKKKEDGDSGTEQPADQPAAIPAPALLPRLPAASKPKRTVRRRPGPVTWPCPRSPRTSKPWALPTTLARSWSARSSHSTCTAGTSRLTCSRRTCPSEPRRASQSTCRSPPCSRQVPVTRFRPLALPLCTLP</sequence>
<dbReference type="EMBL" id="MCFL01000005">
    <property type="protein sequence ID" value="ORZ39509.1"/>
    <property type="molecule type" value="Genomic_DNA"/>
</dbReference>
<evidence type="ECO:0000256" key="5">
    <source>
        <dbReference type="ARBA" id="ARBA00025707"/>
    </source>
</evidence>
<gene>
    <name evidence="8" type="ORF">BCR44DRAFT_1538643</name>
</gene>
<keyword evidence="7" id="KW-0472">Membrane</keyword>
<evidence type="ECO:0000256" key="6">
    <source>
        <dbReference type="SAM" id="MobiDB-lite"/>
    </source>
</evidence>
<dbReference type="STRING" id="765915.A0A1Y2HYD3"/>
<dbReference type="PANTHER" id="PTHR13906:SF14">
    <property type="entry name" value="LYSOPHOSPHOLIPID ACYLTRANSFERASE 5"/>
    <property type="match status" value="1"/>
</dbReference>
<evidence type="ECO:0000256" key="1">
    <source>
        <dbReference type="ARBA" id="ARBA00004240"/>
    </source>
</evidence>
<keyword evidence="3" id="KW-0256">Endoplasmic reticulum</keyword>
<feature type="region of interest" description="Disordered" evidence="6">
    <location>
        <begin position="153"/>
        <end position="213"/>
    </location>
</feature>
<dbReference type="GO" id="GO:0071617">
    <property type="term" value="F:lysophospholipid acyltransferase activity"/>
    <property type="evidence" value="ECO:0007669"/>
    <property type="project" value="TreeGrafter"/>
</dbReference>
<dbReference type="GO" id="GO:0016020">
    <property type="term" value="C:membrane"/>
    <property type="evidence" value="ECO:0007669"/>
    <property type="project" value="TreeGrafter"/>
</dbReference>
<organism evidence="8 9">
    <name type="scientific">Catenaria anguillulae PL171</name>
    <dbReference type="NCBI Taxonomy" id="765915"/>
    <lineage>
        <taxon>Eukaryota</taxon>
        <taxon>Fungi</taxon>
        <taxon>Fungi incertae sedis</taxon>
        <taxon>Blastocladiomycota</taxon>
        <taxon>Blastocladiomycetes</taxon>
        <taxon>Blastocladiales</taxon>
        <taxon>Catenariaceae</taxon>
        <taxon>Catenaria</taxon>
    </lineage>
</organism>
<evidence type="ECO:0000256" key="2">
    <source>
        <dbReference type="ARBA" id="ARBA00005189"/>
    </source>
</evidence>
<comment type="subcellular location">
    <subcellularLocation>
        <location evidence="1">Endoplasmic reticulum</location>
    </subcellularLocation>
</comment>
<proteinExistence type="predicted"/>
<dbReference type="GO" id="GO:0047184">
    <property type="term" value="F:1-acylglycerophosphocholine O-acyltransferase activity"/>
    <property type="evidence" value="ECO:0007669"/>
    <property type="project" value="TreeGrafter"/>
</dbReference>
<feature type="compositionally biased region" description="Basic residues" evidence="6">
    <location>
        <begin position="185"/>
        <end position="194"/>
    </location>
</feature>
<keyword evidence="7" id="KW-1133">Transmembrane helix</keyword>
<comment type="pathway">
    <text evidence="5">Phospholipid metabolism.</text>
</comment>
<protein>
    <submittedName>
        <fullName evidence="8">Uncharacterized protein</fullName>
    </submittedName>
</protein>
<comment type="caution">
    <text evidence="8">The sequence shown here is derived from an EMBL/GenBank/DDBJ whole genome shotgun (WGS) entry which is preliminary data.</text>
</comment>
<reference evidence="8 9" key="1">
    <citation type="submission" date="2016-07" db="EMBL/GenBank/DDBJ databases">
        <title>Pervasive Adenine N6-methylation of Active Genes in Fungi.</title>
        <authorList>
            <consortium name="DOE Joint Genome Institute"/>
            <person name="Mondo S.J."/>
            <person name="Dannebaum R.O."/>
            <person name="Kuo R.C."/>
            <person name="Labutti K."/>
            <person name="Haridas S."/>
            <person name="Kuo A."/>
            <person name="Salamov A."/>
            <person name="Ahrendt S.R."/>
            <person name="Lipzen A."/>
            <person name="Sullivan W."/>
            <person name="Andreopoulos W.B."/>
            <person name="Clum A."/>
            <person name="Lindquist E."/>
            <person name="Daum C."/>
            <person name="Ramamoorthy G.K."/>
            <person name="Gryganskyi A."/>
            <person name="Culley D."/>
            <person name="Magnuson J.K."/>
            <person name="James T.Y."/>
            <person name="O'Malley M.A."/>
            <person name="Stajich J.E."/>
            <person name="Spatafora J.W."/>
            <person name="Visel A."/>
            <person name="Grigoriev I.V."/>
        </authorList>
    </citation>
    <scope>NUCLEOTIDE SEQUENCE [LARGE SCALE GENOMIC DNA]</scope>
    <source>
        <strain evidence="8 9">PL171</strain>
    </source>
</reference>
<dbReference type="GO" id="GO:0005783">
    <property type="term" value="C:endoplasmic reticulum"/>
    <property type="evidence" value="ECO:0007669"/>
    <property type="project" value="UniProtKB-SubCell"/>
</dbReference>
<name>A0A1Y2HYD3_9FUNG</name>
<evidence type="ECO:0000256" key="4">
    <source>
        <dbReference type="ARBA" id="ARBA00023098"/>
    </source>
</evidence>
<dbReference type="Proteomes" id="UP000193411">
    <property type="component" value="Unassembled WGS sequence"/>
</dbReference>
<keyword evidence="9" id="KW-1185">Reference proteome</keyword>
<dbReference type="OrthoDB" id="286734at2759"/>
<feature type="region of interest" description="Disordered" evidence="6">
    <location>
        <begin position="241"/>
        <end position="261"/>
    </location>
</feature>
<dbReference type="GO" id="GO:0030258">
    <property type="term" value="P:lipid modification"/>
    <property type="evidence" value="ECO:0007669"/>
    <property type="project" value="TreeGrafter"/>
</dbReference>
<evidence type="ECO:0000256" key="3">
    <source>
        <dbReference type="ARBA" id="ARBA00022824"/>
    </source>
</evidence>
<evidence type="ECO:0000313" key="8">
    <source>
        <dbReference type="EMBL" id="ORZ39509.1"/>
    </source>
</evidence>
<feature type="transmembrane region" description="Helical" evidence="7">
    <location>
        <begin position="90"/>
        <end position="111"/>
    </location>
</feature>
<keyword evidence="7" id="KW-0812">Transmembrane</keyword>
<dbReference type="InterPro" id="IPR049941">
    <property type="entry name" value="LPLAT_7/PORCN-like"/>
</dbReference>
<accession>A0A1Y2HYD3</accession>
<dbReference type="GO" id="GO:0006656">
    <property type="term" value="P:phosphatidylcholine biosynthetic process"/>
    <property type="evidence" value="ECO:0007669"/>
    <property type="project" value="TreeGrafter"/>
</dbReference>
<evidence type="ECO:0000313" key="9">
    <source>
        <dbReference type="Proteomes" id="UP000193411"/>
    </source>
</evidence>
<dbReference type="PANTHER" id="PTHR13906">
    <property type="entry name" value="PORCUPINE"/>
    <property type="match status" value="1"/>
</dbReference>
<evidence type="ECO:0000256" key="7">
    <source>
        <dbReference type="SAM" id="Phobius"/>
    </source>
</evidence>
<dbReference type="AlphaFoldDB" id="A0A1Y2HYD3"/>